<organism evidence="1 2">
    <name type="scientific">Moritella viscosa</name>
    <dbReference type="NCBI Taxonomy" id="80854"/>
    <lineage>
        <taxon>Bacteria</taxon>
        <taxon>Pseudomonadati</taxon>
        <taxon>Pseudomonadota</taxon>
        <taxon>Gammaproteobacteria</taxon>
        <taxon>Alteromonadales</taxon>
        <taxon>Moritellaceae</taxon>
        <taxon>Moritella</taxon>
    </lineage>
</organism>
<dbReference type="EMBL" id="FPLJ01000033">
    <property type="protein sequence ID" value="SGY87150.1"/>
    <property type="molecule type" value="Genomic_DNA"/>
</dbReference>
<proteinExistence type="predicted"/>
<accession>A0ABY1HE34</accession>
<comment type="caution">
    <text evidence="1">The sequence shown here is derived from an EMBL/GenBank/DDBJ whole genome shotgun (WGS) entry which is preliminary data.</text>
</comment>
<name>A0ABY1HE34_9GAMM</name>
<evidence type="ECO:0000313" key="2">
    <source>
        <dbReference type="Proteomes" id="UP000182660"/>
    </source>
</evidence>
<dbReference type="Proteomes" id="UP000182660">
    <property type="component" value="Unassembled WGS sequence"/>
</dbReference>
<sequence length="48" mass="5506">MEYCRQHENRNVFAGATDGLLTTKAQCWRDGVMAANTQAINTRKCFRQ</sequence>
<gene>
    <name evidence="1" type="ORF">MT2528_1210</name>
</gene>
<evidence type="ECO:0000313" key="1">
    <source>
        <dbReference type="EMBL" id="SGY87150.1"/>
    </source>
</evidence>
<protein>
    <submittedName>
        <fullName evidence="1">Uncharacterized protein</fullName>
    </submittedName>
</protein>
<reference evidence="1 2" key="1">
    <citation type="submission" date="2016-11" db="EMBL/GenBank/DDBJ databases">
        <authorList>
            <person name="Klemetsen T."/>
        </authorList>
    </citation>
    <scope>NUCLEOTIDE SEQUENCE [LARGE SCALE GENOMIC DNA]</scope>
    <source>
        <strain evidence="1">MT 2528</strain>
    </source>
</reference>
<keyword evidence="2" id="KW-1185">Reference proteome</keyword>